<dbReference type="SMART" id="SM00360">
    <property type="entry name" value="RRM"/>
    <property type="match status" value="1"/>
</dbReference>
<dbReference type="AlphaFoldDB" id="A0AAD9PMW3"/>
<evidence type="ECO:0000313" key="4">
    <source>
        <dbReference type="Proteomes" id="UP001214638"/>
    </source>
</evidence>
<dbReference type="Proteomes" id="UP001214638">
    <property type="component" value="Unassembled WGS sequence"/>
</dbReference>
<dbReference type="GO" id="GO:0005847">
    <property type="term" value="C:mRNA cleavage and polyadenylation specificity factor complex"/>
    <property type="evidence" value="ECO:0007669"/>
    <property type="project" value="TreeGrafter"/>
</dbReference>
<protein>
    <submittedName>
        <fullName evidence="3">Bifunctional RNA recognition motif domain/RNA-binding domain superfamily/Nucleotide-binding alpha-beta plait domain superfamily</fullName>
    </submittedName>
</protein>
<dbReference type="InterPro" id="IPR000504">
    <property type="entry name" value="RRM_dom"/>
</dbReference>
<dbReference type="SUPFAM" id="SSF54928">
    <property type="entry name" value="RNA-binding domain, RBD"/>
    <property type="match status" value="1"/>
</dbReference>
<feature type="domain" description="RRM" evidence="2">
    <location>
        <begin position="8"/>
        <end position="86"/>
    </location>
</feature>
<sequence length="252" mass="28628">MGDRQRNIKLFIGNLPFDATEDNLRDILQGCGQIKFIIVRKNAQTNKSKGFAHVEYRHEHECVEAFKRLIGREINGRVIKVDWCDEFYRGKYPELVAAAAAAYNNGQGNIGFRVNESGFNPPIDHNISQSYTATPLDLSREQQMNCDLEYEYLKRNRFDGDVWLDEHGCIVNKELLEIIKTMTMADIAQLVTKIDGLIAKSPVNSKSVLLCNPKMCIALVHAKILLGQVDVKIPNIDSDTDMISQLFDYFVL</sequence>
<dbReference type="PANTHER" id="PTHR45735">
    <property type="entry name" value="CLEAVAGE STIMULATION FACTOR SUBUNIT 2"/>
    <property type="match status" value="1"/>
</dbReference>
<proteinExistence type="predicted"/>
<dbReference type="Pfam" id="PF00076">
    <property type="entry name" value="RRM_1"/>
    <property type="match status" value="1"/>
</dbReference>
<dbReference type="GeneID" id="94335053"/>
<dbReference type="RefSeq" id="XP_067804594.1">
    <property type="nucleotide sequence ID" value="XM_067945803.1"/>
</dbReference>
<keyword evidence="1" id="KW-0694">RNA-binding</keyword>
<gene>
    <name evidence="3" type="ORF">BdWA1_000755</name>
</gene>
<dbReference type="GO" id="GO:0003729">
    <property type="term" value="F:mRNA binding"/>
    <property type="evidence" value="ECO:0007669"/>
    <property type="project" value="TreeGrafter"/>
</dbReference>
<dbReference type="PANTHER" id="PTHR45735:SF2">
    <property type="entry name" value="CLEAVAGE STIMULATION FACTOR SUBUNIT 2"/>
    <property type="match status" value="1"/>
</dbReference>
<dbReference type="PROSITE" id="PS50102">
    <property type="entry name" value="RRM"/>
    <property type="match status" value="1"/>
</dbReference>
<evidence type="ECO:0000259" key="2">
    <source>
        <dbReference type="PROSITE" id="PS50102"/>
    </source>
</evidence>
<dbReference type="InterPro" id="IPR012677">
    <property type="entry name" value="Nucleotide-bd_a/b_plait_sf"/>
</dbReference>
<dbReference type="Gene3D" id="3.30.70.330">
    <property type="match status" value="1"/>
</dbReference>
<evidence type="ECO:0000313" key="3">
    <source>
        <dbReference type="EMBL" id="KAK2197752.1"/>
    </source>
</evidence>
<accession>A0AAD9PMW3</accession>
<reference evidence="3" key="1">
    <citation type="journal article" date="2023" name="Nat. Microbiol.">
        <title>Babesia duncani multi-omics identifies virulence factors and drug targets.</title>
        <authorList>
            <person name="Singh P."/>
            <person name="Lonardi S."/>
            <person name="Liang Q."/>
            <person name="Vydyam P."/>
            <person name="Khabirova E."/>
            <person name="Fang T."/>
            <person name="Gihaz S."/>
            <person name="Thekkiniath J."/>
            <person name="Munshi M."/>
            <person name="Abel S."/>
            <person name="Ciampossin L."/>
            <person name="Batugedara G."/>
            <person name="Gupta M."/>
            <person name="Lu X.M."/>
            <person name="Lenz T."/>
            <person name="Chakravarty S."/>
            <person name="Cornillot E."/>
            <person name="Hu Y."/>
            <person name="Ma W."/>
            <person name="Gonzalez L.M."/>
            <person name="Sanchez S."/>
            <person name="Estrada K."/>
            <person name="Sanchez-Flores A."/>
            <person name="Montero E."/>
            <person name="Harb O.S."/>
            <person name="Le Roch K.G."/>
            <person name="Mamoun C.B."/>
        </authorList>
    </citation>
    <scope>NUCLEOTIDE SEQUENCE</scope>
    <source>
        <strain evidence="3">WA1</strain>
    </source>
</reference>
<name>A0AAD9PMW3_9APIC</name>
<organism evidence="3 4">
    <name type="scientific">Babesia duncani</name>
    <dbReference type="NCBI Taxonomy" id="323732"/>
    <lineage>
        <taxon>Eukaryota</taxon>
        <taxon>Sar</taxon>
        <taxon>Alveolata</taxon>
        <taxon>Apicomplexa</taxon>
        <taxon>Aconoidasida</taxon>
        <taxon>Piroplasmida</taxon>
        <taxon>Babesiidae</taxon>
        <taxon>Babesia</taxon>
    </lineage>
</organism>
<dbReference type="EMBL" id="JALLKP010000001">
    <property type="protein sequence ID" value="KAK2197752.1"/>
    <property type="molecule type" value="Genomic_DNA"/>
</dbReference>
<comment type="caution">
    <text evidence="3">The sequence shown here is derived from an EMBL/GenBank/DDBJ whole genome shotgun (WGS) entry which is preliminary data.</text>
</comment>
<keyword evidence="4" id="KW-1185">Reference proteome</keyword>
<dbReference type="InterPro" id="IPR035979">
    <property type="entry name" value="RBD_domain_sf"/>
</dbReference>
<evidence type="ECO:0000256" key="1">
    <source>
        <dbReference type="PROSITE-ProRule" id="PRU00176"/>
    </source>
</evidence>
<dbReference type="KEGG" id="bdw:94335053"/>